<dbReference type="Gene3D" id="3.30.2130.30">
    <property type="match status" value="1"/>
</dbReference>
<feature type="domain" description="Ribosomal RNA large subunit methyltransferase K/L-like methyltransferase" evidence="1">
    <location>
        <begin position="165"/>
        <end position="213"/>
    </location>
</feature>
<dbReference type="SUPFAM" id="SSF53335">
    <property type="entry name" value="S-adenosyl-L-methionine-dependent methyltransferases"/>
    <property type="match status" value="1"/>
</dbReference>
<evidence type="ECO:0000259" key="1">
    <source>
        <dbReference type="Pfam" id="PF01170"/>
    </source>
</evidence>
<comment type="caution">
    <text evidence="2">The sequence shown here is derived from an EMBL/GenBank/DDBJ whole genome shotgun (WGS) entry which is preliminary data.</text>
</comment>
<proteinExistence type="predicted"/>
<dbReference type="InterPro" id="IPR002052">
    <property type="entry name" value="DNA_methylase_N6_adenine_CS"/>
</dbReference>
<reference evidence="2 3" key="1">
    <citation type="submission" date="2016-12" db="EMBL/GenBank/DDBJ databases">
        <title>The draft genome sequence of Actinophytocola xinjiangensis.</title>
        <authorList>
            <person name="Wang W."/>
            <person name="Yuan L."/>
        </authorList>
    </citation>
    <scope>NUCLEOTIDE SEQUENCE [LARGE SCALE GENOMIC DNA]</scope>
    <source>
        <strain evidence="2 3">CGMCC 4.4663</strain>
    </source>
</reference>
<dbReference type="CDD" id="cd11715">
    <property type="entry name" value="THUMP_AdoMetMT"/>
    <property type="match status" value="1"/>
</dbReference>
<dbReference type="OrthoDB" id="9795864at2"/>
<dbReference type="PANTHER" id="PTHR14911">
    <property type="entry name" value="THUMP DOMAIN-CONTAINING"/>
    <property type="match status" value="1"/>
</dbReference>
<dbReference type="Pfam" id="PF01170">
    <property type="entry name" value="UPF0020"/>
    <property type="match status" value="2"/>
</dbReference>
<organism evidence="2 3">
    <name type="scientific">Actinophytocola xinjiangensis</name>
    <dbReference type="NCBI Taxonomy" id="485602"/>
    <lineage>
        <taxon>Bacteria</taxon>
        <taxon>Bacillati</taxon>
        <taxon>Actinomycetota</taxon>
        <taxon>Actinomycetes</taxon>
        <taxon>Pseudonocardiales</taxon>
        <taxon>Pseudonocardiaceae</taxon>
    </lineage>
</organism>
<evidence type="ECO:0000313" key="2">
    <source>
        <dbReference type="EMBL" id="OLF05331.1"/>
    </source>
</evidence>
<dbReference type="GO" id="GO:0003676">
    <property type="term" value="F:nucleic acid binding"/>
    <property type="evidence" value="ECO:0007669"/>
    <property type="project" value="InterPro"/>
</dbReference>
<sequence>MRTARLVARTVRGIEEVAAAEIRALGRVERIGHREVLFHADVSGLDLRCADDVFAVAAEIEGVGHTRAALDVLTRAVRSVDLAPLLAGRDVSTMDVSASFLGRRTYNRYDLEDAVGQPLAARTGLRYVSRRGGAVPPPGLSWRLTVTDDRALLALRLASRPLHRRPWRRVTRPGSLHPPLAAAMLRLAGPLAGRRLLDPCCGVGTIPLEAGNVSIVATDHAPAAVAAARANGLTPVAVADAGRLPLGRGAVDVVVSNPPWDRQVRATGVLGHSPDRFWSELRRVLDPHGRAVLLLPAGTKPGLTVLSRHPVSLSGRHAEVLVMTP</sequence>
<dbReference type="GO" id="GO:0016423">
    <property type="term" value="F:tRNA (guanine) methyltransferase activity"/>
    <property type="evidence" value="ECO:0007669"/>
    <property type="project" value="TreeGrafter"/>
</dbReference>
<dbReference type="InterPro" id="IPR000241">
    <property type="entry name" value="RlmKL-like_Mtase"/>
</dbReference>
<dbReference type="EMBL" id="MSIF01000030">
    <property type="protein sequence ID" value="OLF05331.1"/>
    <property type="molecule type" value="Genomic_DNA"/>
</dbReference>
<dbReference type="Gene3D" id="3.40.50.150">
    <property type="entry name" value="Vaccinia Virus protein VP39"/>
    <property type="match status" value="1"/>
</dbReference>
<evidence type="ECO:0000313" key="3">
    <source>
        <dbReference type="Proteomes" id="UP000185696"/>
    </source>
</evidence>
<keyword evidence="3" id="KW-1185">Reference proteome</keyword>
<dbReference type="PROSITE" id="PS00092">
    <property type="entry name" value="N6_MTASE"/>
    <property type="match status" value="1"/>
</dbReference>
<name>A0A7Z0WF37_9PSEU</name>
<dbReference type="AlphaFoldDB" id="A0A7Z0WF37"/>
<dbReference type="InterPro" id="IPR029063">
    <property type="entry name" value="SAM-dependent_MTases_sf"/>
</dbReference>
<accession>A0A7Z0WF37</accession>
<feature type="domain" description="Ribosomal RNA large subunit methyltransferase K/L-like methyltransferase" evidence="1">
    <location>
        <begin position="223"/>
        <end position="296"/>
    </location>
</feature>
<dbReference type="GO" id="GO:0030488">
    <property type="term" value="P:tRNA methylation"/>
    <property type="evidence" value="ECO:0007669"/>
    <property type="project" value="TreeGrafter"/>
</dbReference>
<dbReference type="PANTHER" id="PTHR14911:SF13">
    <property type="entry name" value="TRNA (GUANINE(6)-N2)-METHYLTRANSFERASE THUMP3"/>
    <property type="match status" value="1"/>
</dbReference>
<gene>
    <name evidence="2" type="ORF">BLA60_36485</name>
</gene>
<dbReference type="CDD" id="cd02440">
    <property type="entry name" value="AdoMet_MTases"/>
    <property type="match status" value="1"/>
</dbReference>
<protein>
    <recommendedName>
        <fullName evidence="1">Ribosomal RNA large subunit methyltransferase K/L-like methyltransferase domain-containing protein</fullName>
    </recommendedName>
</protein>
<dbReference type="Proteomes" id="UP000185696">
    <property type="component" value="Unassembled WGS sequence"/>
</dbReference>
<dbReference type="PRINTS" id="PR00507">
    <property type="entry name" value="N12N6MTFRASE"/>
</dbReference>